<name>A0A8X8W834_SALSN</name>
<dbReference type="SUPFAM" id="SSF102462">
    <property type="entry name" value="Peptidyl-tRNA hydrolase II"/>
    <property type="match status" value="1"/>
</dbReference>
<dbReference type="EMBL" id="PNBA02000020">
    <property type="protein sequence ID" value="KAG6389599.1"/>
    <property type="molecule type" value="Genomic_DNA"/>
</dbReference>
<proteinExistence type="predicted"/>
<dbReference type="InterPro" id="IPR042237">
    <property type="entry name" value="PTRHD1"/>
</dbReference>
<dbReference type="Proteomes" id="UP000298416">
    <property type="component" value="Unassembled WGS sequence"/>
</dbReference>
<gene>
    <name evidence="4" type="ORF">SASPL_151071</name>
</gene>
<keyword evidence="5" id="KW-1185">Reference proteome</keyword>
<dbReference type="Gene3D" id="3.40.1490.10">
    <property type="entry name" value="Bit1"/>
    <property type="match status" value="1"/>
</dbReference>
<dbReference type="EC" id="3.1.1.29" evidence="1"/>
<dbReference type="GO" id="GO:0004045">
    <property type="term" value="F:peptidyl-tRNA hydrolase activity"/>
    <property type="evidence" value="ECO:0007669"/>
    <property type="project" value="UniProtKB-EC"/>
</dbReference>
<dbReference type="AlphaFoldDB" id="A0A8X8W834"/>
<evidence type="ECO:0000256" key="3">
    <source>
        <dbReference type="ARBA" id="ARBA00048707"/>
    </source>
</evidence>
<organism evidence="4">
    <name type="scientific">Salvia splendens</name>
    <name type="common">Scarlet sage</name>
    <dbReference type="NCBI Taxonomy" id="180675"/>
    <lineage>
        <taxon>Eukaryota</taxon>
        <taxon>Viridiplantae</taxon>
        <taxon>Streptophyta</taxon>
        <taxon>Embryophyta</taxon>
        <taxon>Tracheophyta</taxon>
        <taxon>Spermatophyta</taxon>
        <taxon>Magnoliopsida</taxon>
        <taxon>eudicotyledons</taxon>
        <taxon>Gunneridae</taxon>
        <taxon>Pentapetalae</taxon>
        <taxon>asterids</taxon>
        <taxon>lamiids</taxon>
        <taxon>Lamiales</taxon>
        <taxon>Lamiaceae</taxon>
        <taxon>Nepetoideae</taxon>
        <taxon>Mentheae</taxon>
        <taxon>Salviinae</taxon>
        <taxon>Salvia</taxon>
        <taxon>Salvia subgen. Calosphace</taxon>
        <taxon>core Calosphace</taxon>
    </lineage>
</organism>
<reference evidence="4" key="2">
    <citation type="submission" date="2020-08" db="EMBL/GenBank/DDBJ databases">
        <title>Plant Genome Project.</title>
        <authorList>
            <person name="Zhang R.-G."/>
        </authorList>
    </citation>
    <scope>NUCLEOTIDE SEQUENCE</scope>
    <source>
        <strain evidence="4">Huo1</strain>
        <tissue evidence="4">Leaf</tissue>
    </source>
</reference>
<sequence length="336" mass="38201">MNYDGLDCFGERQISGTRLLPERARRWRRTTMPPPLCDEDTVPYSFSFQKPTFLWAGDKKWKSLVNLMAKALGGNEEFRMLPSTNKNKRHLSGGILPLCNDTGIFQECQEYGPVLRWKQASTILRLTPHTLIYTALYWEEMLFEGFSCLCLERKSCNREEEVGAGFVIASYILLQDKYSKIPGKIYISIVRSNAILCFVILVPRISMTEEQFKSCVTLEVKGETQLLNLSEKLKAGGVAHKLWIEQPENIATSLATKPYPKSTVSSFFKDLKLYGAVEFALSFEIERHEAESPVALHVQRLHHSAAVGTRAAHHLPPNHPLVFIAHEHQAHLSRQI</sequence>
<dbReference type="PANTHER" id="PTHR46194">
    <property type="entry name" value="PEPTIDYL-TRNA HYDROLASE PTRHD1-RELATED"/>
    <property type="match status" value="1"/>
</dbReference>
<evidence type="ECO:0000313" key="5">
    <source>
        <dbReference type="Proteomes" id="UP000298416"/>
    </source>
</evidence>
<dbReference type="Pfam" id="PF01981">
    <property type="entry name" value="PTH2"/>
    <property type="match status" value="1"/>
</dbReference>
<evidence type="ECO:0000256" key="2">
    <source>
        <dbReference type="ARBA" id="ARBA00022801"/>
    </source>
</evidence>
<reference evidence="4" key="1">
    <citation type="submission" date="2018-01" db="EMBL/GenBank/DDBJ databases">
        <authorList>
            <person name="Mao J.F."/>
        </authorList>
    </citation>
    <scope>NUCLEOTIDE SEQUENCE</scope>
    <source>
        <strain evidence="4">Huo1</strain>
        <tissue evidence="4">Leaf</tissue>
    </source>
</reference>
<evidence type="ECO:0000313" key="4">
    <source>
        <dbReference type="EMBL" id="KAG6389599.1"/>
    </source>
</evidence>
<dbReference type="InterPro" id="IPR023476">
    <property type="entry name" value="Pep_tRNA_hydro_II_dom_sf"/>
</dbReference>
<accession>A0A8X8W834</accession>
<dbReference type="InterPro" id="IPR002833">
    <property type="entry name" value="PTH2"/>
</dbReference>
<evidence type="ECO:0000256" key="1">
    <source>
        <dbReference type="ARBA" id="ARBA00013260"/>
    </source>
</evidence>
<keyword evidence="2" id="KW-0378">Hydrolase</keyword>
<comment type="catalytic activity">
    <reaction evidence="3">
        <text>an N-acyl-L-alpha-aminoacyl-tRNA + H2O = an N-acyl-L-amino acid + a tRNA + H(+)</text>
        <dbReference type="Rhea" id="RHEA:54448"/>
        <dbReference type="Rhea" id="RHEA-COMP:10123"/>
        <dbReference type="Rhea" id="RHEA-COMP:13883"/>
        <dbReference type="ChEBI" id="CHEBI:15377"/>
        <dbReference type="ChEBI" id="CHEBI:15378"/>
        <dbReference type="ChEBI" id="CHEBI:59874"/>
        <dbReference type="ChEBI" id="CHEBI:78442"/>
        <dbReference type="ChEBI" id="CHEBI:138191"/>
        <dbReference type="EC" id="3.1.1.29"/>
    </reaction>
</comment>
<comment type="caution">
    <text evidence="4">The sequence shown here is derived from an EMBL/GenBank/DDBJ whole genome shotgun (WGS) entry which is preliminary data.</text>
</comment>
<protein>
    <recommendedName>
        <fullName evidence="1">peptidyl-tRNA hydrolase</fullName>
        <ecNumber evidence="1">3.1.1.29</ecNumber>
    </recommendedName>
</protein>
<dbReference type="PANTHER" id="PTHR46194:SF1">
    <property type="entry name" value="PEPTIDYL-TRNA HYDROLASE PTRHD1-RELATED"/>
    <property type="match status" value="1"/>
</dbReference>